<evidence type="ECO:0000256" key="16">
    <source>
        <dbReference type="HAMAP-Rule" id="MF_01274"/>
    </source>
</evidence>
<comment type="function">
    <text evidence="16">Catalyzes the phosphorylation of pantothenate (Pan), the first step in CoA biosynthesis.</text>
</comment>
<dbReference type="GO" id="GO:0005524">
    <property type="term" value="F:ATP binding"/>
    <property type="evidence" value="ECO:0007669"/>
    <property type="project" value="UniProtKB-UniRule"/>
</dbReference>
<feature type="binding site" evidence="16">
    <location>
        <position position="128"/>
    </location>
    <ligand>
        <name>ATP</name>
        <dbReference type="ChEBI" id="CHEBI:30616"/>
    </ligand>
</feature>
<proteinExistence type="inferred from homology"/>
<evidence type="ECO:0000256" key="13">
    <source>
        <dbReference type="ARBA" id="ARBA00022993"/>
    </source>
</evidence>
<evidence type="ECO:0000256" key="12">
    <source>
        <dbReference type="ARBA" id="ARBA00022958"/>
    </source>
</evidence>
<dbReference type="InterPro" id="IPR043129">
    <property type="entry name" value="ATPase_NBD"/>
</dbReference>
<dbReference type="Pfam" id="PF03309">
    <property type="entry name" value="Pan_kinase"/>
    <property type="match status" value="1"/>
</dbReference>
<dbReference type="AlphaFoldDB" id="A0A8I1SSZ5"/>
<dbReference type="EC" id="2.7.1.33" evidence="6 16"/>
<evidence type="ECO:0000256" key="3">
    <source>
        <dbReference type="ARBA" id="ARBA00004496"/>
    </source>
</evidence>
<gene>
    <name evidence="16" type="primary">coaX</name>
    <name evidence="17" type="ORF">J0I24_01310</name>
</gene>
<evidence type="ECO:0000256" key="9">
    <source>
        <dbReference type="ARBA" id="ARBA00022741"/>
    </source>
</evidence>
<comment type="cofactor">
    <cofactor evidence="16">
        <name>NH4(+)</name>
        <dbReference type="ChEBI" id="CHEBI:28938"/>
    </cofactor>
    <cofactor evidence="16">
        <name>K(+)</name>
        <dbReference type="ChEBI" id="CHEBI:29103"/>
    </cofactor>
    <text evidence="16">A monovalent cation. Ammonium or potassium.</text>
</comment>
<dbReference type="NCBIfam" id="TIGR00671">
    <property type="entry name" value="baf"/>
    <property type="match status" value="1"/>
</dbReference>
<dbReference type="Gene3D" id="3.30.420.40">
    <property type="match status" value="2"/>
</dbReference>
<feature type="binding site" evidence="16">
    <location>
        <begin position="102"/>
        <end position="105"/>
    </location>
    <ligand>
        <name>substrate</name>
    </ligand>
</feature>
<dbReference type="PANTHER" id="PTHR34265:SF1">
    <property type="entry name" value="TYPE III PANTOTHENATE KINASE"/>
    <property type="match status" value="1"/>
</dbReference>
<evidence type="ECO:0000256" key="11">
    <source>
        <dbReference type="ARBA" id="ARBA00022840"/>
    </source>
</evidence>
<dbReference type="Proteomes" id="UP000664800">
    <property type="component" value="Unassembled WGS sequence"/>
</dbReference>
<dbReference type="RefSeq" id="WP_276727062.1">
    <property type="nucleotide sequence ID" value="NZ_JAFKMR010000009.1"/>
</dbReference>
<evidence type="ECO:0000256" key="2">
    <source>
        <dbReference type="ARBA" id="ARBA00001958"/>
    </source>
</evidence>
<keyword evidence="10 16" id="KW-0418">Kinase</keyword>
<evidence type="ECO:0000313" key="17">
    <source>
        <dbReference type="EMBL" id="MBN8742925.1"/>
    </source>
</evidence>
<dbReference type="GO" id="GO:0004594">
    <property type="term" value="F:pantothenate kinase activity"/>
    <property type="evidence" value="ECO:0007669"/>
    <property type="project" value="UniProtKB-UniRule"/>
</dbReference>
<dbReference type="EMBL" id="JAFKMR010000009">
    <property type="protein sequence ID" value="MBN8742925.1"/>
    <property type="molecule type" value="Genomic_DNA"/>
</dbReference>
<feature type="binding site" evidence="16">
    <location>
        <position position="95"/>
    </location>
    <ligand>
        <name>substrate</name>
    </ligand>
</feature>
<evidence type="ECO:0000313" key="18">
    <source>
        <dbReference type="Proteomes" id="UP000664800"/>
    </source>
</evidence>
<comment type="similarity">
    <text evidence="14 16">Belongs to the type III pantothenate kinase family.</text>
</comment>
<sequence length="255" mass="26658">MHLLVLDVGNTRLKWGLYARPQRNAELLAGGAMLLEEVDQLSSVLAAQPRAERVIGCAVAGAVVTARVCAELDALGLRCNWISAQAEQCGLRNSYAVPSLLGADRWAAQLGARQRVPNQAAMVISVGTAVTVDCLSREGVFIGGIILPGFGLMLKALEMGTAGLRVPEGDIAEFPTNTSDALMTGGALAIAGAARQMHARLQAREAGEVVVLLTGGAAPKLRDALGLPHQHVEHLVFEGLLCIAGNAQPQTDQST</sequence>
<keyword evidence="12 16" id="KW-0630">Potassium</keyword>
<dbReference type="HAMAP" id="MF_01274">
    <property type="entry name" value="Pantothen_kinase_3"/>
    <property type="match status" value="1"/>
</dbReference>
<comment type="subunit">
    <text evidence="5 16">Homodimer.</text>
</comment>
<dbReference type="GO" id="GO:0015937">
    <property type="term" value="P:coenzyme A biosynthetic process"/>
    <property type="evidence" value="ECO:0007669"/>
    <property type="project" value="UniProtKB-UniRule"/>
</dbReference>
<evidence type="ECO:0000256" key="10">
    <source>
        <dbReference type="ARBA" id="ARBA00022777"/>
    </source>
</evidence>
<dbReference type="InterPro" id="IPR004619">
    <property type="entry name" value="Type_III_PanK"/>
</dbReference>
<evidence type="ECO:0000256" key="5">
    <source>
        <dbReference type="ARBA" id="ARBA00011738"/>
    </source>
</evidence>
<comment type="catalytic activity">
    <reaction evidence="1 16">
        <text>(R)-pantothenate + ATP = (R)-4'-phosphopantothenate + ADP + H(+)</text>
        <dbReference type="Rhea" id="RHEA:16373"/>
        <dbReference type="ChEBI" id="CHEBI:10986"/>
        <dbReference type="ChEBI" id="CHEBI:15378"/>
        <dbReference type="ChEBI" id="CHEBI:29032"/>
        <dbReference type="ChEBI" id="CHEBI:30616"/>
        <dbReference type="ChEBI" id="CHEBI:456216"/>
        <dbReference type="EC" id="2.7.1.33"/>
    </reaction>
</comment>
<name>A0A8I1SSZ5_THIA3</name>
<dbReference type="GO" id="GO:0005737">
    <property type="term" value="C:cytoplasm"/>
    <property type="evidence" value="ECO:0007669"/>
    <property type="project" value="UniProtKB-SubCell"/>
</dbReference>
<organism evidence="17 18">
    <name type="scientific">Thiomonas arsenitoxydans (strain DSM 22701 / CIP 110005 / 3As)</name>
    <dbReference type="NCBI Taxonomy" id="426114"/>
    <lineage>
        <taxon>Bacteria</taxon>
        <taxon>Pseudomonadati</taxon>
        <taxon>Pseudomonadota</taxon>
        <taxon>Betaproteobacteria</taxon>
        <taxon>Burkholderiales</taxon>
        <taxon>Thiomonas</taxon>
    </lineage>
</organism>
<dbReference type="PANTHER" id="PTHR34265">
    <property type="entry name" value="TYPE III PANTOTHENATE KINASE"/>
    <property type="match status" value="1"/>
</dbReference>
<evidence type="ECO:0000256" key="14">
    <source>
        <dbReference type="ARBA" id="ARBA00038036"/>
    </source>
</evidence>
<comment type="cofactor">
    <cofactor evidence="2">
        <name>K(+)</name>
        <dbReference type="ChEBI" id="CHEBI:29103"/>
    </cofactor>
</comment>
<keyword evidence="11 16" id="KW-0067">ATP-binding</keyword>
<comment type="subcellular location">
    <subcellularLocation>
        <location evidence="3 16">Cytoplasm</location>
    </subcellularLocation>
</comment>
<evidence type="ECO:0000256" key="4">
    <source>
        <dbReference type="ARBA" id="ARBA00005225"/>
    </source>
</evidence>
<dbReference type="SUPFAM" id="SSF53067">
    <property type="entry name" value="Actin-like ATPase domain"/>
    <property type="match status" value="2"/>
</dbReference>
<comment type="pathway">
    <text evidence="4 16">Cofactor biosynthesis; coenzyme A biosynthesis; CoA from (R)-pantothenate: step 1/5.</text>
</comment>
<evidence type="ECO:0000256" key="15">
    <source>
        <dbReference type="ARBA" id="ARBA00040883"/>
    </source>
</evidence>
<evidence type="ECO:0000256" key="8">
    <source>
        <dbReference type="ARBA" id="ARBA00022679"/>
    </source>
</evidence>
<keyword evidence="7 16" id="KW-0963">Cytoplasm</keyword>
<comment type="caution">
    <text evidence="16">Lacks conserved residue(s) required for the propagation of feature annotation.</text>
</comment>
<evidence type="ECO:0000256" key="6">
    <source>
        <dbReference type="ARBA" id="ARBA00012102"/>
    </source>
</evidence>
<comment type="caution">
    <text evidence="17">The sequence shown here is derived from an EMBL/GenBank/DDBJ whole genome shotgun (WGS) entry which is preliminary data.</text>
</comment>
<evidence type="ECO:0000256" key="7">
    <source>
        <dbReference type="ARBA" id="ARBA00022490"/>
    </source>
</evidence>
<evidence type="ECO:0000256" key="1">
    <source>
        <dbReference type="ARBA" id="ARBA00001206"/>
    </source>
</evidence>
<dbReference type="UniPathway" id="UPA00241">
    <property type="reaction ID" value="UER00352"/>
</dbReference>
<accession>A0A8I1SSZ5</accession>
<keyword evidence="13 16" id="KW-0173">Coenzyme A biosynthesis</keyword>
<protein>
    <recommendedName>
        <fullName evidence="15 16">Type III pantothenate kinase</fullName>
        <ecNumber evidence="6 16">2.7.1.33</ecNumber>
    </recommendedName>
    <alternativeName>
        <fullName evidence="16">PanK-III</fullName>
    </alternativeName>
    <alternativeName>
        <fullName evidence="16">Pantothenic acid kinase</fullName>
    </alternativeName>
</protein>
<keyword evidence="9 16" id="KW-0547">Nucleotide-binding</keyword>
<feature type="active site" description="Proton acceptor" evidence="16">
    <location>
        <position position="104"/>
    </location>
</feature>
<keyword evidence="8 16" id="KW-0808">Transferase</keyword>
<reference evidence="17" key="1">
    <citation type="submission" date="2021-02" db="EMBL/GenBank/DDBJ databases">
        <title>Thiocyanate and organic carbon inputs drive convergent selection for specific autotrophic Afipia and Thiobacillus strains within complex microbiomes.</title>
        <authorList>
            <person name="Huddy R.J."/>
            <person name="Sachdeva R."/>
            <person name="Kadzinga F."/>
            <person name="Kantor R.S."/>
            <person name="Harrison S.T.L."/>
            <person name="Banfield J.F."/>
        </authorList>
    </citation>
    <scope>NUCLEOTIDE SEQUENCE</scope>
    <source>
        <strain evidence="17">SCN18_13_7_16_R3_B_64_19</strain>
    </source>
</reference>
<dbReference type="CDD" id="cd24015">
    <property type="entry name" value="ASKHA_NBD_PanK-III"/>
    <property type="match status" value="1"/>
</dbReference>
<feature type="binding site" evidence="16">
    <location>
        <position position="178"/>
    </location>
    <ligand>
        <name>substrate</name>
    </ligand>
</feature>
<feature type="binding site" evidence="16">
    <location>
        <begin position="7"/>
        <end position="14"/>
    </location>
    <ligand>
        <name>ATP</name>
        <dbReference type="ChEBI" id="CHEBI:30616"/>
    </ligand>
</feature>